<keyword evidence="7" id="KW-1185">Reference proteome</keyword>
<dbReference type="GO" id="GO:0016887">
    <property type="term" value="F:ATP hydrolysis activity"/>
    <property type="evidence" value="ECO:0007669"/>
    <property type="project" value="InterPro"/>
</dbReference>
<dbReference type="SMART" id="SM00382">
    <property type="entry name" value="AAA"/>
    <property type="match status" value="1"/>
</dbReference>
<dbReference type="PRINTS" id="PR00038">
    <property type="entry name" value="HTHLUXR"/>
</dbReference>
<sequence>MVAPELSAIDSGDNRGLTAHGTTHTPPVLPFPPVRIAGPHARLDRATRTPNGHTALICAPAGTGKTVLVADWARRRSDVRIGWVGISDIAAETDRLWQAVGAALDLPIATAAHRIPDSPADEPAAILSALATRSDPAVLIIDDAHLISDPLTLSGLEHFVEHAPGSLTIVVVGRHDPPLRWHALEMTARLTRIGPHDLAFGEKHTAELLAQHDCRLTGSELSTIQEITCGWAGLVRIAAIHLAAHTGDRDTAIAALAQGPHAVADFLVGELLDVVSPEALDFLVATSVPDQFCADLAEELVGTTASRTLDLLLRNNFPLEVVARDGVLWYTYHPMLRTYLLAECARTDPGRSTELHRACAHWFTTAGLLPNALHHVLAEPGRPALTGFIRDHGPRMVFEGNGPALFRHLDHLEGAADDPFLLLLRIADAIEHADLVRASALADLIGERAHRNSAYAAPNLLRPFTDAVRCDVGVATGRVASGPPPESPAPTGHPDLDCYIALQTATAHTLAPGAPSWGEPELRHALALSERVRLHRLTLHALTRLALAAGLGGALTVMRERACRAVAFAEDHHLNDTAPLAHARVMAALMSYLQADDECTRLEILPLARRLDGSTAPAPGWHAEVLARLFDFDTTPDRHAVADTLRSEMHRLLDEAPQPATTGGLLVHVAWALLRVRWCETTRQLLDRAVAVLGPRPETTLVEAALADRNQRSVVTVELVEPLLERDDLHPVSAIHARLLYASACHRLDRPTATYEALHRALGLAYADRLVRPFLDVPGISELLDQFVGRFGYLDDFVDLVRRRSRTRGNAPQLTSTETTVLRQLPSGMTTHSIAADMGVSINTVKTHLRGIYHKLGVRTRADAITHARTLGLI</sequence>
<keyword evidence="2" id="KW-0238">DNA-binding</keyword>
<protein>
    <submittedName>
        <fullName evidence="6">LuxR family maltose regulon positive regulatory protein</fullName>
    </submittedName>
</protein>
<dbReference type="GO" id="GO:0006355">
    <property type="term" value="P:regulation of DNA-templated transcription"/>
    <property type="evidence" value="ECO:0007669"/>
    <property type="project" value="InterPro"/>
</dbReference>
<dbReference type="InterPro" id="IPR027417">
    <property type="entry name" value="P-loop_NTPase"/>
</dbReference>
<evidence type="ECO:0000256" key="1">
    <source>
        <dbReference type="ARBA" id="ARBA00023015"/>
    </source>
</evidence>
<dbReference type="InterPro" id="IPR000792">
    <property type="entry name" value="Tscrpt_reg_LuxR_C"/>
</dbReference>
<reference evidence="6 7" key="1">
    <citation type="submission" date="2018-07" db="EMBL/GenBank/DDBJ databases">
        <title>Genomic Encyclopedia of Type Strains, Phase IV (KMG-IV): sequencing the most valuable type-strain genomes for metagenomic binning, comparative biology and taxonomic classification.</title>
        <authorList>
            <person name="Goeker M."/>
        </authorList>
    </citation>
    <scope>NUCLEOTIDE SEQUENCE [LARGE SCALE GENOMIC DNA]</scope>
    <source>
        <strain evidence="6 7">DSM 44952</strain>
    </source>
</reference>
<dbReference type="GO" id="GO:0003677">
    <property type="term" value="F:DNA binding"/>
    <property type="evidence" value="ECO:0007669"/>
    <property type="project" value="UniProtKB-KW"/>
</dbReference>
<keyword evidence="1" id="KW-0805">Transcription regulation</keyword>
<accession>A0A370H728</accession>
<dbReference type="InterPro" id="IPR016032">
    <property type="entry name" value="Sig_transdc_resp-reg_C-effctor"/>
</dbReference>
<keyword evidence="3" id="KW-0804">Transcription</keyword>
<dbReference type="Pfam" id="PF25873">
    <property type="entry name" value="WHD_MalT"/>
    <property type="match status" value="1"/>
</dbReference>
<dbReference type="Proteomes" id="UP000255355">
    <property type="component" value="Unassembled WGS sequence"/>
</dbReference>
<gene>
    <name evidence="6" type="ORF">DFR68_106389</name>
</gene>
<feature type="region of interest" description="Disordered" evidence="4">
    <location>
        <begin position="1"/>
        <end position="30"/>
    </location>
</feature>
<dbReference type="SMART" id="SM00421">
    <property type="entry name" value="HTH_LUXR"/>
    <property type="match status" value="1"/>
</dbReference>
<dbReference type="PANTHER" id="PTHR44688:SF16">
    <property type="entry name" value="DNA-BINDING TRANSCRIPTIONAL ACTIVATOR DEVR_DOSR"/>
    <property type="match status" value="1"/>
</dbReference>
<dbReference type="SUPFAM" id="SSF46894">
    <property type="entry name" value="C-terminal effector domain of the bipartite response regulators"/>
    <property type="match status" value="1"/>
</dbReference>
<dbReference type="Pfam" id="PF00196">
    <property type="entry name" value="GerE"/>
    <property type="match status" value="1"/>
</dbReference>
<evidence type="ECO:0000256" key="3">
    <source>
        <dbReference type="ARBA" id="ARBA00023163"/>
    </source>
</evidence>
<dbReference type="InterPro" id="IPR036388">
    <property type="entry name" value="WH-like_DNA-bd_sf"/>
</dbReference>
<organism evidence="6 7">
    <name type="scientific">Nocardia mexicana</name>
    <dbReference type="NCBI Taxonomy" id="279262"/>
    <lineage>
        <taxon>Bacteria</taxon>
        <taxon>Bacillati</taxon>
        <taxon>Actinomycetota</taxon>
        <taxon>Actinomycetes</taxon>
        <taxon>Mycobacteriales</taxon>
        <taxon>Nocardiaceae</taxon>
        <taxon>Nocardia</taxon>
    </lineage>
</organism>
<dbReference type="STRING" id="1210089.GCA_001613165_05203"/>
<dbReference type="SUPFAM" id="SSF52540">
    <property type="entry name" value="P-loop containing nucleoside triphosphate hydrolases"/>
    <property type="match status" value="1"/>
</dbReference>
<evidence type="ECO:0000313" key="6">
    <source>
        <dbReference type="EMBL" id="RDI49951.1"/>
    </source>
</evidence>
<evidence type="ECO:0000313" key="7">
    <source>
        <dbReference type="Proteomes" id="UP000255355"/>
    </source>
</evidence>
<dbReference type="AlphaFoldDB" id="A0A370H728"/>
<dbReference type="InterPro" id="IPR003593">
    <property type="entry name" value="AAA+_ATPase"/>
</dbReference>
<dbReference type="EMBL" id="QQAZ01000006">
    <property type="protein sequence ID" value="RDI49951.1"/>
    <property type="molecule type" value="Genomic_DNA"/>
</dbReference>
<evidence type="ECO:0000256" key="4">
    <source>
        <dbReference type="SAM" id="MobiDB-lite"/>
    </source>
</evidence>
<proteinExistence type="predicted"/>
<dbReference type="PROSITE" id="PS50043">
    <property type="entry name" value="HTH_LUXR_2"/>
    <property type="match status" value="1"/>
</dbReference>
<evidence type="ECO:0000256" key="2">
    <source>
        <dbReference type="ARBA" id="ARBA00023125"/>
    </source>
</evidence>
<evidence type="ECO:0000259" key="5">
    <source>
        <dbReference type="PROSITE" id="PS50043"/>
    </source>
</evidence>
<dbReference type="Gene3D" id="3.40.50.300">
    <property type="entry name" value="P-loop containing nucleotide triphosphate hydrolases"/>
    <property type="match status" value="1"/>
</dbReference>
<dbReference type="InterPro" id="IPR049945">
    <property type="entry name" value="AAA_22"/>
</dbReference>
<dbReference type="PANTHER" id="PTHR44688">
    <property type="entry name" value="DNA-BINDING TRANSCRIPTIONAL ACTIVATOR DEVR_DOSR"/>
    <property type="match status" value="1"/>
</dbReference>
<dbReference type="Pfam" id="PF13401">
    <property type="entry name" value="AAA_22"/>
    <property type="match status" value="1"/>
</dbReference>
<feature type="domain" description="HTH luxR-type" evidence="5">
    <location>
        <begin position="807"/>
        <end position="872"/>
    </location>
</feature>
<dbReference type="CDD" id="cd06170">
    <property type="entry name" value="LuxR_C_like"/>
    <property type="match status" value="1"/>
</dbReference>
<name>A0A370H728_9NOCA</name>
<comment type="caution">
    <text evidence="6">The sequence shown here is derived from an EMBL/GenBank/DDBJ whole genome shotgun (WGS) entry which is preliminary data.</text>
</comment>
<dbReference type="InterPro" id="IPR059106">
    <property type="entry name" value="WHD_MalT"/>
</dbReference>
<dbReference type="Gene3D" id="1.10.10.10">
    <property type="entry name" value="Winged helix-like DNA-binding domain superfamily/Winged helix DNA-binding domain"/>
    <property type="match status" value="1"/>
</dbReference>